<dbReference type="Proteomes" id="UP000599688">
    <property type="component" value="Unassembled WGS sequence"/>
</dbReference>
<organism evidence="2 3">
    <name type="scientific">Psychroflexus salis</name>
    <dbReference type="NCBI Taxonomy" id="1526574"/>
    <lineage>
        <taxon>Bacteria</taxon>
        <taxon>Pseudomonadati</taxon>
        <taxon>Bacteroidota</taxon>
        <taxon>Flavobacteriia</taxon>
        <taxon>Flavobacteriales</taxon>
        <taxon>Flavobacteriaceae</taxon>
        <taxon>Psychroflexus</taxon>
    </lineage>
</organism>
<feature type="transmembrane region" description="Helical" evidence="1">
    <location>
        <begin position="41"/>
        <end position="58"/>
    </location>
</feature>
<keyword evidence="3" id="KW-1185">Reference proteome</keyword>
<evidence type="ECO:0000313" key="2">
    <source>
        <dbReference type="EMBL" id="GGE22814.1"/>
    </source>
</evidence>
<dbReference type="EMBL" id="BMGL01000017">
    <property type="protein sequence ID" value="GGE22814.1"/>
    <property type="molecule type" value="Genomic_DNA"/>
</dbReference>
<keyword evidence="1" id="KW-0472">Membrane</keyword>
<proteinExistence type="predicted"/>
<name>A0A917EC87_9FLAO</name>
<evidence type="ECO:0000256" key="1">
    <source>
        <dbReference type="SAM" id="Phobius"/>
    </source>
</evidence>
<accession>A0A917EC87</accession>
<reference evidence="2 3" key="1">
    <citation type="journal article" date="2014" name="Int. J. Syst. Evol. Microbiol.">
        <title>Complete genome sequence of Corynebacterium casei LMG S-19264T (=DSM 44701T), isolated from a smear-ripened cheese.</title>
        <authorList>
            <consortium name="US DOE Joint Genome Institute (JGI-PGF)"/>
            <person name="Walter F."/>
            <person name="Albersmeier A."/>
            <person name="Kalinowski J."/>
            <person name="Ruckert C."/>
        </authorList>
    </citation>
    <scope>NUCLEOTIDE SEQUENCE [LARGE SCALE GENOMIC DNA]</scope>
    <source>
        <strain evidence="2 3">CGMCC 1.12925</strain>
    </source>
</reference>
<protein>
    <submittedName>
        <fullName evidence="2">Uncharacterized protein</fullName>
    </submittedName>
</protein>
<keyword evidence="1" id="KW-0812">Transmembrane</keyword>
<dbReference type="AlphaFoldDB" id="A0A917EC87"/>
<keyword evidence="1" id="KW-1133">Transmembrane helix</keyword>
<comment type="caution">
    <text evidence="2">The sequence shown here is derived from an EMBL/GenBank/DDBJ whole genome shotgun (WGS) entry which is preliminary data.</text>
</comment>
<evidence type="ECO:0000313" key="3">
    <source>
        <dbReference type="Proteomes" id="UP000599688"/>
    </source>
</evidence>
<gene>
    <name evidence="2" type="ORF">GCM10010831_24650</name>
</gene>
<sequence length="69" mass="7935">MSDFDSTTEPKSIELNLSIKITDMKQLIIDLKALLKNNWKIILLIAVVIYFVSNYTEIKSGLFDGWNNN</sequence>